<dbReference type="EMBL" id="RBXP01000020">
    <property type="protein sequence ID" value="RKT49606.1"/>
    <property type="molecule type" value="Genomic_DNA"/>
</dbReference>
<accession>A0A495VJV2</accession>
<dbReference type="Gene3D" id="3.10.580.10">
    <property type="entry name" value="CBS-domain"/>
    <property type="match status" value="1"/>
</dbReference>
<dbReference type="PROSITE" id="PS51371">
    <property type="entry name" value="CBS"/>
    <property type="match status" value="2"/>
</dbReference>
<dbReference type="PANTHER" id="PTHR43080:SF26">
    <property type="entry name" value="REGULATORY PROTEIN"/>
    <property type="match status" value="1"/>
</dbReference>
<gene>
    <name evidence="4" type="ORF">DFR40_3270</name>
</gene>
<dbReference type="AlphaFoldDB" id="A0A495VJV2"/>
<feature type="domain" description="CBS" evidence="3">
    <location>
        <begin position="11"/>
        <end position="68"/>
    </location>
</feature>
<sequence>MLKSLLVKDYMTADPLAFTPEMDVLTAVHQLLEHQLNGAPVVDAQGHLVGYFSERDGLKVALNASYYEQPGGPLAQHMSRDVATLAADASMADAVERFVGHHFHCYPVVDGGRLVGQLSRRDALKALEKLW</sequence>
<feature type="domain" description="CBS" evidence="3">
    <location>
        <begin position="78"/>
        <end position="131"/>
    </location>
</feature>
<name>A0A495VJV2_9RHOO</name>
<dbReference type="Proteomes" id="UP000270626">
    <property type="component" value="Unassembled WGS sequence"/>
</dbReference>
<evidence type="ECO:0000256" key="1">
    <source>
        <dbReference type="ARBA" id="ARBA00023122"/>
    </source>
</evidence>
<evidence type="ECO:0000256" key="2">
    <source>
        <dbReference type="PROSITE-ProRule" id="PRU00703"/>
    </source>
</evidence>
<dbReference type="PANTHER" id="PTHR43080">
    <property type="entry name" value="CBS DOMAIN-CONTAINING PROTEIN CBSX3, MITOCHONDRIAL"/>
    <property type="match status" value="1"/>
</dbReference>
<evidence type="ECO:0000313" key="5">
    <source>
        <dbReference type="Proteomes" id="UP000270626"/>
    </source>
</evidence>
<dbReference type="SUPFAM" id="SSF54631">
    <property type="entry name" value="CBS-domain pair"/>
    <property type="match status" value="1"/>
</dbReference>
<dbReference type="InterPro" id="IPR046342">
    <property type="entry name" value="CBS_dom_sf"/>
</dbReference>
<evidence type="ECO:0000313" key="4">
    <source>
        <dbReference type="EMBL" id="RKT49606.1"/>
    </source>
</evidence>
<dbReference type="OrthoDB" id="9790355at2"/>
<dbReference type="InterPro" id="IPR051257">
    <property type="entry name" value="Diverse_CBS-Domain"/>
</dbReference>
<dbReference type="SMART" id="SM00116">
    <property type="entry name" value="CBS"/>
    <property type="match status" value="2"/>
</dbReference>
<dbReference type="InterPro" id="IPR044729">
    <property type="entry name" value="CBS_bac"/>
</dbReference>
<dbReference type="RefSeq" id="WP_121459533.1">
    <property type="nucleotide sequence ID" value="NZ_JAANMQ010000007.1"/>
</dbReference>
<dbReference type="CDD" id="cd04629">
    <property type="entry name" value="CBS_pair_bac"/>
    <property type="match status" value="1"/>
</dbReference>
<keyword evidence="1 2" id="KW-0129">CBS domain</keyword>
<protein>
    <submittedName>
        <fullName evidence="4">CBS domain-containing protein</fullName>
    </submittedName>
</protein>
<comment type="caution">
    <text evidence="4">The sequence shown here is derived from an EMBL/GenBank/DDBJ whole genome shotgun (WGS) entry which is preliminary data.</text>
</comment>
<proteinExistence type="predicted"/>
<evidence type="ECO:0000259" key="3">
    <source>
        <dbReference type="PROSITE" id="PS51371"/>
    </source>
</evidence>
<organism evidence="4 5">
    <name type="scientific">Azonexus fungiphilus</name>
    <dbReference type="NCBI Taxonomy" id="146940"/>
    <lineage>
        <taxon>Bacteria</taxon>
        <taxon>Pseudomonadati</taxon>
        <taxon>Pseudomonadota</taxon>
        <taxon>Betaproteobacteria</taxon>
        <taxon>Rhodocyclales</taxon>
        <taxon>Azonexaceae</taxon>
        <taxon>Azonexus</taxon>
    </lineage>
</organism>
<keyword evidence="5" id="KW-1185">Reference proteome</keyword>
<reference evidence="4 5" key="1">
    <citation type="submission" date="2018-10" db="EMBL/GenBank/DDBJ databases">
        <title>Genomic Encyclopedia of Type Strains, Phase IV (KMG-IV): sequencing the most valuable type-strain genomes for metagenomic binning, comparative biology and taxonomic classification.</title>
        <authorList>
            <person name="Goeker M."/>
        </authorList>
    </citation>
    <scope>NUCLEOTIDE SEQUENCE [LARGE SCALE GENOMIC DNA]</scope>
    <source>
        <strain evidence="4 5">DSM 23841</strain>
    </source>
</reference>
<dbReference type="Pfam" id="PF00571">
    <property type="entry name" value="CBS"/>
    <property type="match status" value="2"/>
</dbReference>
<dbReference type="InterPro" id="IPR000644">
    <property type="entry name" value="CBS_dom"/>
</dbReference>